<dbReference type="SUPFAM" id="SSF56420">
    <property type="entry name" value="Peptide deformylase"/>
    <property type="match status" value="1"/>
</dbReference>
<comment type="similarity">
    <text evidence="1">Belongs to the polypeptide deformylase family.</text>
</comment>
<evidence type="ECO:0000256" key="2">
    <source>
        <dbReference type="SAM" id="MobiDB-lite"/>
    </source>
</evidence>
<feature type="compositionally biased region" description="Basic and acidic residues" evidence="2">
    <location>
        <begin position="114"/>
        <end position="126"/>
    </location>
</feature>
<comment type="caution">
    <text evidence="3">The sequence shown here is derived from an EMBL/GenBank/DDBJ whole genome shotgun (WGS) entry which is preliminary data.</text>
</comment>
<organism evidence="3 4">
    <name type="scientific">Acidaminococcus fermentans</name>
    <dbReference type="NCBI Taxonomy" id="905"/>
    <lineage>
        <taxon>Bacteria</taxon>
        <taxon>Bacillati</taxon>
        <taxon>Bacillota</taxon>
        <taxon>Negativicutes</taxon>
        <taxon>Acidaminococcales</taxon>
        <taxon>Acidaminococcaceae</taxon>
        <taxon>Acidaminococcus</taxon>
    </lineage>
</organism>
<dbReference type="Gene3D" id="3.90.45.10">
    <property type="entry name" value="Peptide deformylase"/>
    <property type="match status" value="1"/>
</dbReference>
<accession>A0A1H2U3E0</accession>
<evidence type="ECO:0000256" key="1">
    <source>
        <dbReference type="ARBA" id="ARBA00010759"/>
    </source>
</evidence>
<dbReference type="InterPro" id="IPR023635">
    <property type="entry name" value="Peptide_deformylase"/>
</dbReference>
<proteinExistence type="inferred from homology"/>
<dbReference type="Proteomes" id="UP000182379">
    <property type="component" value="Unassembled WGS sequence"/>
</dbReference>
<sequence length="144" mass="15688">MIREIMRDEYFLQQKSLPASPLDKPVAIDLLETLKAHRDECVGMAANMIGMAKCIIVVNLGLMDMVMFNPKITKQKGPYENVRRVSVPFRRAENHAVPGNPSGIPGHGFQEADSGVHRLSGPDHPARGGPSGGDFDLKNGGVKK</sequence>
<name>A0A1H2U3E0_ACIFE</name>
<feature type="region of interest" description="Disordered" evidence="2">
    <location>
        <begin position="92"/>
        <end position="144"/>
    </location>
</feature>
<dbReference type="AlphaFoldDB" id="A0A1H2U3E0"/>
<dbReference type="GO" id="GO:0042586">
    <property type="term" value="F:peptide deformylase activity"/>
    <property type="evidence" value="ECO:0007669"/>
    <property type="project" value="InterPro"/>
</dbReference>
<gene>
    <name evidence="3" type="ORF">SAMN05216495_10286</name>
</gene>
<dbReference type="Pfam" id="PF01327">
    <property type="entry name" value="Pep_deformylase"/>
    <property type="match status" value="1"/>
</dbReference>
<dbReference type="InterPro" id="IPR036821">
    <property type="entry name" value="Peptide_deformylase_sf"/>
</dbReference>
<evidence type="ECO:0000313" key="4">
    <source>
        <dbReference type="Proteomes" id="UP000182379"/>
    </source>
</evidence>
<reference evidence="3 4" key="1">
    <citation type="submission" date="2016-10" db="EMBL/GenBank/DDBJ databases">
        <authorList>
            <person name="Varghese N."/>
            <person name="Submissions S."/>
        </authorList>
    </citation>
    <scope>NUCLEOTIDE SEQUENCE [LARGE SCALE GENOMIC DNA]</scope>
    <source>
        <strain evidence="3 4">WCC6</strain>
    </source>
</reference>
<evidence type="ECO:0000313" key="3">
    <source>
        <dbReference type="EMBL" id="SDW50448.1"/>
    </source>
</evidence>
<dbReference type="EMBL" id="FNOP01000002">
    <property type="protein sequence ID" value="SDW50448.1"/>
    <property type="molecule type" value="Genomic_DNA"/>
</dbReference>
<protein>
    <submittedName>
        <fullName evidence="3">Polypeptide deformylase</fullName>
    </submittedName>
</protein>